<dbReference type="AlphaFoldDB" id="A0AAV0VN71"/>
<dbReference type="Proteomes" id="UP001160148">
    <property type="component" value="Unassembled WGS sequence"/>
</dbReference>
<dbReference type="EMBL" id="CARXXK010000001">
    <property type="protein sequence ID" value="CAI6344662.1"/>
    <property type="molecule type" value="Genomic_DNA"/>
</dbReference>
<evidence type="ECO:0000313" key="2">
    <source>
        <dbReference type="EMBL" id="CAI6344662.1"/>
    </source>
</evidence>
<dbReference type="EMBL" id="CARXXK010000001">
    <property type="protein sequence ID" value="CAI6342700.1"/>
    <property type="molecule type" value="Genomic_DNA"/>
</dbReference>
<reference evidence="2 3" key="1">
    <citation type="submission" date="2023-01" db="EMBL/GenBank/DDBJ databases">
        <authorList>
            <person name="Whitehead M."/>
        </authorList>
    </citation>
    <scope>NUCLEOTIDE SEQUENCE [LARGE SCALE GENOMIC DNA]</scope>
</reference>
<name>A0AAV0VN71_9HEMI</name>
<sequence>MCLRDVYKTAIWKRTRKMMFSKPLFTERVENVESKFRGVPRLTWARNRKIRIKLYDDFDLRDMWLCDVLKTAIWKRKPKIMLSKPFLINLIINEGSKIVYFRRATQWTW</sequence>
<evidence type="ECO:0000313" key="1">
    <source>
        <dbReference type="EMBL" id="CAI6342700.1"/>
    </source>
</evidence>
<keyword evidence="3" id="KW-1185">Reference proteome</keyword>
<comment type="caution">
    <text evidence="2">The sequence shown here is derived from an EMBL/GenBank/DDBJ whole genome shotgun (WGS) entry which is preliminary data.</text>
</comment>
<evidence type="ECO:0000313" key="3">
    <source>
        <dbReference type="Proteomes" id="UP001160148"/>
    </source>
</evidence>
<organism evidence="2 3">
    <name type="scientific">Macrosiphum euphorbiae</name>
    <name type="common">potato aphid</name>
    <dbReference type="NCBI Taxonomy" id="13131"/>
    <lineage>
        <taxon>Eukaryota</taxon>
        <taxon>Metazoa</taxon>
        <taxon>Ecdysozoa</taxon>
        <taxon>Arthropoda</taxon>
        <taxon>Hexapoda</taxon>
        <taxon>Insecta</taxon>
        <taxon>Pterygota</taxon>
        <taxon>Neoptera</taxon>
        <taxon>Paraneoptera</taxon>
        <taxon>Hemiptera</taxon>
        <taxon>Sternorrhyncha</taxon>
        <taxon>Aphidomorpha</taxon>
        <taxon>Aphidoidea</taxon>
        <taxon>Aphididae</taxon>
        <taxon>Macrosiphini</taxon>
        <taxon>Macrosiphum</taxon>
    </lineage>
</organism>
<protein>
    <submittedName>
        <fullName evidence="2">Uncharacterized protein</fullName>
    </submittedName>
</protein>
<proteinExistence type="predicted"/>
<accession>A0AAV0VN71</accession>
<gene>
    <name evidence="2" type="ORF">MEUPH1_LOCUS1772</name>
    <name evidence="1" type="ORF">MEUPH1_LOCUS63</name>
</gene>